<dbReference type="InterPro" id="IPR032466">
    <property type="entry name" value="Metal_Hydrolase"/>
</dbReference>
<dbReference type="AlphaFoldDB" id="A0A381Q4E1"/>
<dbReference type="SUPFAM" id="SSF51556">
    <property type="entry name" value="Metallo-dependent hydrolases"/>
    <property type="match status" value="1"/>
</dbReference>
<organism evidence="2">
    <name type="scientific">marine metagenome</name>
    <dbReference type="NCBI Taxonomy" id="408172"/>
    <lineage>
        <taxon>unclassified sequences</taxon>
        <taxon>metagenomes</taxon>
        <taxon>ecological metagenomes</taxon>
    </lineage>
</organism>
<dbReference type="InterPro" id="IPR050378">
    <property type="entry name" value="Metallo-dep_Hydrolases_sf"/>
</dbReference>
<evidence type="ECO:0000259" key="1">
    <source>
        <dbReference type="Pfam" id="PF07969"/>
    </source>
</evidence>
<accession>A0A381Q4E1</accession>
<dbReference type="PANTHER" id="PTHR11647:SF1">
    <property type="entry name" value="COLLAPSIN RESPONSE MEDIATOR PROTEIN"/>
    <property type="match status" value="1"/>
</dbReference>
<proteinExistence type="predicted"/>
<protein>
    <recommendedName>
        <fullName evidence="1">Amidohydrolase 3 domain-containing protein</fullName>
    </recommendedName>
</protein>
<dbReference type="InterPro" id="IPR013108">
    <property type="entry name" value="Amidohydro_3"/>
</dbReference>
<dbReference type="GO" id="GO:0005829">
    <property type="term" value="C:cytosol"/>
    <property type="evidence" value="ECO:0007669"/>
    <property type="project" value="TreeGrafter"/>
</dbReference>
<dbReference type="Pfam" id="PF07969">
    <property type="entry name" value="Amidohydro_3"/>
    <property type="match status" value="1"/>
</dbReference>
<dbReference type="InterPro" id="IPR011059">
    <property type="entry name" value="Metal-dep_hydrolase_composite"/>
</dbReference>
<dbReference type="SUPFAM" id="SSF51338">
    <property type="entry name" value="Composite domain of metallo-dependent hydrolases"/>
    <property type="match status" value="1"/>
</dbReference>
<dbReference type="Gene3D" id="3.20.20.140">
    <property type="entry name" value="Metal-dependent hydrolases"/>
    <property type="match status" value="2"/>
</dbReference>
<feature type="domain" description="Amidohydrolase 3" evidence="1">
    <location>
        <begin position="45"/>
        <end position="545"/>
    </location>
</feature>
<gene>
    <name evidence="2" type="ORF">METZ01_LOCUS25317</name>
</gene>
<dbReference type="PANTHER" id="PTHR11647">
    <property type="entry name" value="HYDRANTOINASE/DIHYDROPYRIMIDINASE FAMILY MEMBER"/>
    <property type="match status" value="1"/>
</dbReference>
<reference evidence="2" key="1">
    <citation type="submission" date="2018-05" db="EMBL/GenBank/DDBJ databases">
        <authorList>
            <person name="Lanie J.A."/>
            <person name="Ng W.-L."/>
            <person name="Kazmierczak K.M."/>
            <person name="Andrzejewski T.M."/>
            <person name="Davidsen T.M."/>
            <person name="Wayne K.J."/>
            <person name="Tettelin H."/>
            <person name="Glass J.I."/>
            <person name="Rusch D."/>
            <person name="Podicherti R."/>
            <person name="Tsui H.-C.T."/>
            <person name="Winkler M.E."/>
        </authorList>
    </citation>
    <scope>NUCLEOTIDE SEQUENCE</scope>
</reference>
<sequence>MSYDIVIKDGLVFDGSGAPRVRGDVGITGGRVAAIGRVDHRNAARVIDGNGMHVAPGFVDLHTHYDAQIFWDPYCTLSGWHGITSVAIGNCGFGFAPVTPEMREYAMRSMVRVEAIPYASMAQGMPWDWVTFPEYLDSLDRTSKAMNILPYVPVGPMLLQVLGVDDAKAGRMPTDEEHAELANLLRQAMDAGGCGWSAQRLPPTGPAAVQRDWDGTPMPTDMMNDETARVLAGVLAERNQGVVQMTLTTDDIKHDLAHLEEIASISGRPLLHNVVQAFESKPHVHKRQIEWLERCRQRGIPVYGQGVTSDAGFTFTLEDWNLYDDSEAWMEACMGDKRERLAKFADPARRQALKDNLPSTATAPLGTVTILSPRSRGTEKYREMSVSQAAEATGKHEVDVMLDIAVEDDLDTLFFVAPPQGNSELLREVVSYPHMLFGVSDGGAHTKFLTAGRYPTETLTQQVRDNQWLTYEEAHRRLSALPAQLAGFRDRGVIKQGCPADVVVYDPENLKVLPMEVVHDLPGGEWRRIQKASGYRNVIVNGEITIEEDSQTETYSGKLLRHGQ</sequence>
<evidence type="ECO:0000313" key="2">
    <source>
        <dbReference type="EMBL" id="SUZ72463.1"/>
    </source>
</evidence>
<dbReference type="EMBL" id="UINC01001150">
    <property type="protein sequence ID" value="SUZ72463.1"/>
    <property type="molecule type" value="Genomic_DNA"/>
</dbReference>
<dbReference type="GO" id="GO:0016812">
    <property type="term" value="F:hydrolase activity, acting on carbon-nitrogen (but not peptide) bonds, in cyclic amides"/>
    <property type="evidence" value="ECO:0007669"/>
    <property type="project" value="TreeGrafter"/>
</dbReference>
<name>A0A381Q4E1_9ZZZZ</name>